<accession>A0A0C4DM08</accession>
<reference evidence="2" key="4">
    <citation type="journal article" date="2015" name="G3 (Bethesda)">
        <title>Genome sequences of three phytopathogenic species of the Magnaporthaceae family of fungi.</title>
        <authorList>
            <person name="Okagaki L.H."/>
            <person name="Nunes C.C."/>
            <person name="Sailsbery J."/>
            <person name="Clay B."/>
            <person name="Brown D."/>
            <person name="John T."/>
            <person name="Oh Y."/>
            <person name="Young N."/>
            <person name="Fitzgerald M."/>
            <person name="Haas B.J."/>
            <person name="Zeng Q."/>
            <person name="Young S."/>
            <person name="Adiconis X."/>
            <person name="Fan L."/>
            <person name="Levin J.Z."/>
            <person name="Mitchell T.K."/>
            <person name="Okubara P.A."/>
            <person name="Farman M.L."/>
            <person name="Kohn L.M."/>
            <person name="Birren B."/>
            <person name="Ma L.-J."/>
            <person name="Dean R.A."/>
        </authorList>
    </citation>
    <scope>NUCLEOTIDE SEQUENCE</scope>
    <source>
        <strain evidence="2">ATCC 64411 / 73-15</strain>
    </source>
</reference>
<gene>
    <name evidence="1" type="ORF">MAPG_00808</name>
</gene>
<dbReference type="EMBL" id="ADBL01000189">
    <property type="status" value="NOT_ANNOTATED_CDS"/>
    <property type="molecule type" value="Genomic_DNA"/>
</dbReference>
<dbReference type="EnsemblFungi" id="MAPG_00808T0">
    <property type="protein sequence ID" value="MAPG_00808T0"/>
    <property type="gene ID" value="MAPG_00808"/>
</dbReference>
<reference evidence="3" key="2">
    <citation type="submission" date="2010-05" db="EMBL/GenBank/DDBJ databases">
        <title>The genome sequence of Magnaporthe poae strain ATCC 64411.</title>
        <authorList>
            <person name="Ma L.-J."/>
            <person name="Dead R."/>
            <person name="Young S."/>
            <person name="Zeng Q."/>
            <person name="Koehrsen M."/>
            <person name="Alvarado L."/>
            <person name="Berlin A."/>
            <person name="Chapman S.B."/>
            <person name="Chen Z."/>
            <person name="Freedman E."/>
            <person name="Gellesch M."/>
            <person name="Goldberg J."/>
            <person name="Griggs A."/>
            <person name="Gujja S."/>
            <person name="Heilman E.R."/>
            <person name="Heiman D."/>
            <person name="Hepburn T."/>
            <person name="Howarth C."/>
            <person name="Jen D."/>
            <person name="Larson L."/>
            <person name="Mehta T."/>
            <person name="Neiman D."/>
            <person name="Pearson M."/>
            <person name="Roberts A."/>
            <person name="Saif S."/>
            <person name="Shea T."/>
            <person name="Shenoy N."/>
            <person name="Sisk P."/>
            <person name="Stolte C."/>
            <person name="Sykes S."/>
            <person name="Walk T."/>
            <person name="White J."/>
            <person name="Yandava C."/>
            <person name="Haas B."/>
            <person name="Nusbaum C."/>
            <person name="Birren B."/>
        </authorList>
    </citation>
    <scope>NUCLEOTIDE SEQUENCE [LARGE SCALE GENOMIC DNA]</scope>
    <source>
        <strain evidence="3">ATCC 64411 / 73-15</strain>
    </source>
</reference>
<reference evidence="1" key="1">
    <citation type="submission" date="2010-05" db="EMBL/GenBank/DDBJ databases">
        <title>The Genome Sequence of Magnaporthe poae strain ATCC 64411.</title>
        <authorList>
            <consortium name="The Broad Institute Genome Sequencing Platform"/>
            <consortium name="Broad Institute Genome Sequencing Center for Infectious Disease"/>
            <person name="Ma L.-J."/>
            <person name="Dead R."/>
            <person name="Young S."/>
            <person name="Zeng Q."/>
            <person name="Koehrsen M."/>
            <person name="Alvarado L."/>
            <person name="Berlin A."/>
            <person name="Chapman S.B."/>
            <person name="Chen Z."/>
            <person name="Freedman E."/>
            <person name="Gellesch M."/>
            <person name="Goldberg J."/>
            <person name="Griggs A."/>
            <person name="Gujja S."/>
            <person name="Heilman E.R."/>
            <person name="Heiman D."/>
            <person name="Hepburn T."/>
            <person name="Howarth C."/>
            <person name="Jen D."/>
            <person name="Larson L."/>
            <person name="Mehta T."/>
            <person name="Neiman D."/>
            <person name="Pearson M."/>
            <person name="Roberts A."/>
            <person name="Saif S."/>
            <person name="Shea T."/>
            <person name="Shenoy N."/>
            <person name="Sisk P."/>
            <person name="Stolte C."/>
            <person name="Sykes S."/>
            <person name="Walk T."/>
            <person name="White J."/>
            <person name="Yandava C."/>
            <person name="Haas B."/>
            <person name="Nusbaum C."/>
            <person name="Birren B."/>
        </authorList>
    </citation>
    <scope>NUCLEOTIDE SEQUENCE</scope>
    <source>
        <strain evidence="1">ATCC 64411</strain>
    </source>
</reference>
<keyword evidence="3" id="KW-1185">Reference proteome</keyword>
<protein>
    <submittedName>
        <fullName evidence="1 2">Uncharacterized protein</fullName>
    </submittedName>
</protein>
<dbReference type="VEuPathDB" id="FungiDB:MAPG_00808"/>
<sequence length="125" mass="14320">MKSGDVRWQCKLALPKADSGGPRSVMPNRPPASLDYGRRLRPGLLGFVRQLFGPGQANPDKFLSRSLRWGTLDIFACRLSGLSLHLRRDEEAVRGLVCLETPHHPILRRPCCYIRRRTMKREKKQ</sequence>
<name>A0A0C4DM08_MAGP6</name>
<dbReference type="AlphaFoldDB" id="A0A0C4DM08"/>
<organism evidence="2 3">
    <name type="scientific">Magnaporthiopsis poae (strain ATCC 64411 / 73-15)</name>
    <name type="common">Kentucky bluegrass fungus</name>
    <name type="synonym">Magnaporthe poae</name>
    <dbReference type="NCBI Taxonomy" id="644358"/>
    <lineage>
        <taxon>Eukaryota</taxon>
        <taxon>Fungi</taxon>
        <taxon>Dikarya</taxon>
        <taxon>Ascomycota</taxon>
        <taxon>Pezizomycotina</taxon>
        <taxon>Sordariomycetes</taxon>
        <taxon>Sordariomycetidae</taxon>
        <taxon>Magnaporthales</taxon>
        <taxon>Magnaporthaceae</taxon>
        <taxon>Magnaporthiopsis</taxon>
    </lineage>
</organism>
<dbReference type="EMBL" id="GL876966">
    <property type="protein sequence ID" value="KLU81726.1"/>
    <property type="molecule type" value="Genomic_DNA"/>
</dbReference>
<reference evidence="1" key="3">
    <citation type="submission" date="2011-03" db="EMBL/GenBank/DDBJ databases">
        <title>Annotation of Magnaporthe poae ATCC 64411.</title>
        <authorList>
            <person name="Ma L.-J."/>
            <person name="Dead R."/>
            <person name="Young S.K."/>
            <person name="Zeng Q."/>
            <person name="Gargeya S."/>
            <person name="Fitzgerald M."/>
            <person name="Haas B."/>
            <person name="Abouelleil A."/>
            <person name="Alvarado L."/>
            <person name="Arachchi H.M."/>
            <person name="Berlin A."/>
            <person name="Brown A."/>
            <person name="Chapman S.B."/>
            <person name="Chen Z."/>
            <person name="Dunbar C."/>
            <person name="Freedman E."/>
            <person name="Gearin G."/>
            <person name="Gellesch M."/>
            <person name="Goldberg J."/>
            <person name="Griggs A."/>
            <person name="Gujja S."/>
            <person name="Heiman D."/>
            <person name="Howarth C."/>
            <person name="Larson L."/>
            <person name="Lui A."/>
            <person name="MacDonald P.J.P."/>
            <person name="Mehta T."/>
            <person name="Montmayeur A."/>
            <person name="Murphy C."/>
            <person name="Neiman D."/>
            <person name="Pearson M."/>
            <person name="Priest M."/>
            <person name="Roberts A."/>
            <person name="Saif S."/>
            <person name="Shea T."/>
            <person name="Shenoy N."/>
            <person name="Sisk P."/>
            <person name="Stolte C."/>
            <person name="Sykes S."/>
            <person name="Yandava C."/>
            <person name="Wortman J."/>
            <person name="Nusbaum C."/>
            <person name="Birren B."/>
        </authorList>
    </citation>
    <scope>NUCLEOTIDE SEQUENCE</scope>
    <source>
        <strain evidence="1">ATCC 64411</strain>
    </source>
</reference>
<reference evidence="2" key="5">
    <citation type="submission" date="2015-06" db="UniProtKB">
        <authorList>
            <consortium name="EnsemblFungi"/>
        </authorList>
    </citation>
    <scope>IDENTIFICATION</scope>
    <source>
        <strain evidence="2">ATCC 64411</strain>
    </source>
</reference>
<evidence type="ECO:0000313" key="3">
    <source>
        <dbReference type="Proteomes" id="UP000011715"/>
    </source>
</evidence>
<dbReference type="Proteomes" id="UP000011715">
    <property type="component" value="Unassembled WGS sequence"/>
</dbReference>
<evidence type="ECO:0000313" key="2">
    <source>
        <dbReference type="EnsemblFungi" id="MAPG_00808T0"/>
    </source>
</evidence>
<evidence type="ECO:0000313" key="1">
    <source>
        <dbReference type="EMBL" id="KLU81726.1"/>
    </source>
</evidence>
<proteinExistence type="predicted"/>